<dbReference type="Pfam" id="PF09339">
    <property type="entry name" value="HTH_IclR"/>
    <property type="match status" value="1"/>
</dbReference>
<dbReference type="Gene3D" id="3.30.450.40">
    <property type="match status" value="1"/>
</dbReference>
<dbReference type="Gene3D" id="1.10.10.10">
    <property type="entry name" value="Winged helix-like DNA-binding domain superfamily/Winged helix DNA-binding domain"/>
    <property type="match status" value="1"/>
</dbReference>
<evidence type="ECO:0000256" key="1">
    <source>
        <dbReference type="ARBA" id="ARBA00023015"/>
    </source>
</evidence>
<dbReference type="SMART" id="SM00346">
    <property type="entry name" value="HTH_ICLR"/>
    <property type="match status" value="1"/>
</dbReference>
<keyword evidence="7" id="KW-1185">Reference proteome</keyword>
<dbReference type="SUPFAM" id="SSF46785">
    <property type="entry name" value="Winged helix' DNA-binding domain"/>
    <property type="match status" value="1"/>
</dbReference>
<dbReference type="RefSeq" id="WP_046326937.1">
    <property type="nucleotide sequence ID" value="NZ_CP084384.1"/>
</dbReference>
<dbReference type="AlphaFoldDB" id="A0AA47GHG8"/>
<dbReference type="InterPro" id="IPR036388">
    <property type="entry name" value="WH-like_DNA-bd_sf"/>
</dbReference>
<evidence type="ECO:0000256" key="3">
    <source>
        <dbReference type="ARBA" id="ARBA00023163"/>
    </source>
</evidence>
<evidence type="ECO:0000259" key="5">
    <source>
        <dbReference type="PROSITE" id="PS51078"/>
    </source>
</evidence>
<keyword evidence="1" id="KW-0805">Transcription regulation</keyword>
<dbReference type="InterPro" id="IPR014757">
    <property type="entry name" value="Tscrpt_reg_IclR_C"/>
</dbReference>
<evidence type="ECO:0000259" key="4">
    <source>
        <dbReference type="PROSITE" id="PS51077"/>
    </source>
</evidence>
<dbReference type="SUPFAM" id="SSF55781">
    <property type="entry name" value="GAF domain-like"/>
    <property type="match status" value="1"/>
</dbReference>
<evidence type="ECO:0000256" key="2">
    <source>
        <dbReference type="ARBA" id="ARBA00023125"/>
    </source>
</evidence>
<dbReference type="InterPro" id="IPR005471">
    <property type="entry name" value="Tscrpt_reg_IclR_N"/>
</dbReference>
<dbReference type="GO" id="GO:0045892">
    <property type="term" value="P:negative regulation of DNA-templated transcription"/>
    <property type="evidence" value="ECO:0007669"/>
    <property type="project" value="TreeGrafter"/>
</dbReference>
<keyword evidence="2" id="KW-0238">DNA-binding</keyword>
<dbReference type="EMBL" id="CP084389">
    <property type="protein sequence ID" value="UZX30232.1"/>
    <property type="molecule type" value="Genomic_DNA"/>
</dbReference>
<dbReference type="GO" id="GO:0003677">
    <property type="term" value="F:DNA binding"/>
    <property type="evidence" value="ECO:0007669"/>
    <property type="project" value="UniProtKB-KW"/>
</dbReference>
<accession>A0AA47GHG8</accession>
<proteinExistence type="predicted"/>
<reference evidence="6" key="1">
    <citation type="submission" date="2021-09" db="EMBL/GenBank/DDBJ databases">
        <title>Lactobacillus species from Apis mellifera, Switzerland.</title>
        <authorList>
            <person name="Pfister J."/>
            <person name="Brown A."/>
            <person name="Neumann P."/>
            <person name="Collaud A."/>
            <person name="Retschnig G."/>
            <person name="Perreten V."/>
        </authorList>
    </citation>
    <scope>NUCLEOTIDE SEQUENCE</scope>
    <source>
        <strain evidence="6">IBH002</strain>
    </source>
</reference>
<dbReference type="PANTHER" id="PTHR30136">
    <property type="entry name" value="HELIX-TURN-HELIX TRANSCRIPTIONAL REGULATOR, ICLR FAMILY"/>
    <property type="match status" value="1"/>
</dbReference>
<evidence type="ECO:0000313" key="6">
    <source>
        <dbReference type="EMBL" id="UZX30232.1"/>
    </source>
</evidence>
<dbReference type="PROSITE" id="PS51077">
    <property type="entry name" value="HTH_ICLR"/>
    <property type="match status" value="1"/>
</dbReference>
<sequence length="251" mass="28333">MTENHLYGTVLLKAKKILDYISKCETAPTLKEISDNITITKPTILKILNTLEYCEFVRCFGNPKRYYLGLTFLKYAQKARNSFSLDKIAMPYINELRDRTTEAVNLGIKDKNVITLLDRAQSTNTIRLNLQLGGHMNMYSSGMGKAILACMSNSEIEKYLDETALKSLTANTITNRKELLAEIKRTRTRGYAIDDGENQDGIYCLGFAILKNDKILGAFSISAPHFRINNSKKELWGQEGLKTKADIENAI</sequence>
<dbReference type="InterPro" id="IPR050707">
    <property type="entry name" value="HTH_MetabolicPath_Reg"/>
</dbReference>
<gene>
    <name evidence="6" type="ORF">LDX53_03260</name>
</gene>
<keyword evidence="3" id="KW-0804">Transcription</keyword>
<dbReference type="Proteomes" id="UP001164557">
    <property type="component" value="Chromosome"/>
</dbReference>
<dbReference type="PROSITE" id="PS51078">
    <property type="entry name" value="ICLR_ED"/>
    <property type="match status" value="1"/>
</dbReference>
<dbReference type="Pfam" id="PF01614">
    <property type="entry name" value="IclR_C"/>
    <property type="match status" value="1"/>
</dbReference>
<dbReference type="InterPro" id="IPR036390">
    <property type="entry name" value="WH_DNA-bd_sf"/>
</dbReference>
<dbReference type="InterPro" id="IPR029016">
    <property type="entry name" value="GAF-like_dom_sf"/>
</dbReference>
<name>A0AA47GHG8_9LACO</name>
<protein>
    <submittedName>
        <fullName evidence="6">IclR family transcriptional regulator</fullName>
    </submittedName>
</protein>
<dbReference type="GO" id="GO:0003700">
    <property type="term" value="F:DNA-binding transcription factor activity"/>
    <property type="evidence" value="ECO:0007669"/>
    <property type="project" value="TreeGrafter"/>
</dbReference>
<dbReference type="PANTHER" id="PTHR30136:SF35">
    <property type="entry name" value="HTH-TYPE TRANSCRIPTIONAL REGULATOR RV1719"/>
    <property type="match status" value="1"/>
</dbReference>
<organism evidence="6 7">
    <name type="scientific">Lactobacillus helsingborgensis</name>
    <dbReference type="NCBI Taxonomy" id="1218494"/>
    <lineage>
        <taxon>Bacteria</taxon>
        <taxon>Bacillati</taxon>
        <taxon>Bacillota</taxon>
        <taxon>Bacilli</taxon>
        <taxon>Lactobacillales</taxon>
        <taxon>Lactobacillaceae</taxon>
        <taxon>Lactobacillus</taxon>
    </lineage>
</organism>
<evidence type="ECO:0000313" key="7">
    <source>
        <dbReference type="Proteomes" id="UP001164557"/>
    </source>
</evidence>
<feature type="domain" description="IclR-ED" evidence="5">
    <location>
        <begin position="71"/>
        <end position="251"/>
    </location>
</feature>
<feature type="domain" description="HTH iclR-type" evidence="4">
    <location>
        <begin position="8"/>
        <end position="70"/>
    </location>
</feature>